<feature type="transmembrane region" description="Helical" evidence="5">
    <location>
        <begin position="114"/>
        <end position="139"/>
    </location>
</feature>
<keyword evidence="2 5" id="KW-0812">Transmembrane</keyword>
<keyword evidence="4 5" id="KW-0472">Membrane</keyword>
<keyword evidence="8" id="KW-1185">Reference proteome</keyword>
<sequence length="410" mass="41160">MLTTVTTSAEARPRRRWAILVVGVVAQTAASSFVYGVPFLVPALRDERGLSLAAVGVLVAAPTTGLLLALVAWGVVVDRVGERIPMATGLGVAGLVVGGIALDPPSSLVTTALLLGVGGLGAASVNAASGRLIMGWFAVDERGIAMGIRQTAQPLGVAAAALVLPVLATTQGPFVALGWTGLACLVAAVLVVAVAQDAPRRAPAPHEPTGNPYRVPTLYRLHAASALLVLPQFAVSAFSLEYLVREQGWSPGVAGVFVAVAQILGAAGRIATGWWSDRVGSRLRPMRQLAVGSALVMLGFAAGSVWVPVIAVAAIAVGAIVTVADNGLAFVSTAEMAGQAWSGRALGVQNTTQNIVASVAPPVLGALIGATSYGVGFAAAALAPLAAIAVTPVAAERAAVEETPARSPGG</sequence>
<reference evidence="8" key="1">
    <citation type="journal article" date="2019" name="Int. J. Syst. Evol. Microbiol.">
        <title>The Global Catalogue of Microorganisms (GCM) 10K type strain sequencing project: providing services to taxonomists for standard genome sequencing and annotation.</title>
        <authorList>
            <consortium name="The Broad Institute Genomics Platform"/>
            <consortium name="The Broad Institute Genome Sequencing Center for Infectious Disease"/>
            <person name="Wu L."/>
            <person name="Ma J."/>
        </authorList>
    </citation>
    <scope>NUCLEOTIDE SEQUENCE [LARGE SCALE GENOMIC DNA]</scope>
    <source>
        <strain evidence="8">CGMCC 4.7093</strain>
    </source>
</reference>
<dbReference type="InterPro" id="IPR020846">
    <property type="entry name" value="MFS_dom"/>
</dbReference>
<feature type="transmembrane region" description="Helical" evidence="5">
    <location>
        <begin position="295"/>
        <end position="321"/>
    </location>
</feature>
<dbReference type="InterPro" id="IPR052952">
    <property type="entry name" value="MFS-Transporter"/>
</dbReference>
<accession>A0ABV9YRI3</accession>
<dbReference type="PROSITE" id="PS50850">
    <property type="entry name" value="MFS"/>
    <property type="match status" value="1"/>
</dbReference>
<feature type="transmembrane region" description="Helical" evidence="5">
    <location>
        <begin position="53"/>
        <end position="77"/>
    </location>
</feature>
<evidence type="ECO:0000256" key="4">
    <source>
        <dbReference type="ARBA" id="ARBA00023136"/>
    </source>
</evidence>
<dbReference type="EMBL" id="JBHSIV010000018">
    <property type="protein sequence ID" value="MFC5063974.1"/>
    <property type="molecule type" value="Genomic_DNA"/>
</dbReference>
<dbReference type="Proteomes" id="UP001595947">
    <property type="component" value="Unassembled WGS sequence"/>
</dbReference>
<feature type="transmembrane region" description="Helical" evidence="5">
    <location>
        <begin position="174"/>
        <end position="196"/>
    </location>
</feature>
<evidence type="ECO:0000313" key="8">
    <source>
        <dbReference type="Proteomes" id="UP001595947"/>
    </source>
</evidence>
<evidence type="ECO:0000256" key="2">
    <source>
        <dbReference type="ARBA" id="ARBA00022692"/>
    </source>
</evidence>
<dbReference type="InterPro" id="IPR011701">
    <property type="entry name" value="MFS"/>
</dbReference>
<name>A0ABV9YRI3_9PSEU</name>
<dbReference type="SUPFAM" id="SSF103473">
    <property type="entry name" value="MFS general substrate transporter"/>
    <property type="match status" value="1"/>
</dbReference>
<dbReference type="RefSeq" id="WP_378037316.1">
    <property type="nucleotide sequence ID" value="NZ_JBHSIV010000018.1"/>
</dbReference>
<gene>
    <name evidence="7" type="ORF">ACFPBZ_17270</name>
</gene>
<evidence type="ECO:0000256" key="1">
    <source>
        <dbReference type="ARBA" id="ARBA00004651"/>
    </source>
</evidence>
<proteinExistence type="predicted"/>
<comment type="subcellular location">
    <subcellularLocation>
        <location evidence="1">Cell membrane</location>
        <topology evidence="1">Multi-pass membrane protein</topology>
    </subcellularLocation>
</comment>
<feature type="domain" description="Major facilitator superfamily (MFS) profile" evidence="6">
    <location>
        <begin position="16"/>
        <end position="398"/>
    </location>
</feature>
<evidence type="ECO:0000256" key="3">
    <source>
        <dbReference type="ARBA" id="ARBA00022989"/>
    </source>
</evidence>
<dbReference type="InterPro" id="IPR036259">
    <property type="entry name" value="MFS_trans_sf"/>
</dbReference>
<feature type="transmembrane region" description="Helical" evidence="5">
    <location>
        <begin position="17"/>
        <end position="41"/>
    </location>
</feature>
<organism evidence="7 8">
    <name type="scientific">Actinomycetospora atypica</name>
    <dbReference type="NCBI Taxonomy" id="1290095"/>
    <lineage>
        <taxon>Bacteria</taxon>
        <taxon>Bacillati</taxon>
        <taxon>Actinomycetota</taxon>
        <taxon>Actinomycetes</taxon>
        <taxon>Pseudonocardiales</taxon>
        <taxon>Pseudonocardiaceae</taxon>
        <taxon>Actinomycetospora</taxon>
    </lineage>
</organism>
<keyword evidence="3 5" id="KW-1133">Transmembrane helix</keyword>
<feature type="transmembrane region" description="Helical" evidence="5">
    <location>
        <begin position="84"/>
        <end position="102"/>
    </location>
</feature>
<feature type="transmembrane region" description="Helical" evidence="5">
    <location>
        <begin position="217"/>
        <end position="240"/>
    </location>
</feature>
<comment type="caution">
    <text evidence="7">The sequence shown here is derived from an EMBL/GenBank/DDBJ whole genome shotgun (WGS) entry which is preliminary data.</text>
</comment>
<protein>
    <submittedName>
        <fullName evidence="7">MFS transporter</fullName>
    </submittedName>
</protein>
<evidence type="ECO:0000256" key="5">
    <source>
        <dbReference type="SAM" id="Phobius"/>
    </source>
</evidence>
<evidence type="ECO:0000259" key="6">
    <source>
        <dbReference type="PROSITE" id="PS50850"/>
    </source>
</evidence>
<dbReference type="Gene3D" id="1.20.1250.20">
    <property type="entry name" value="MFS general substrate transporter like domains"/>
    <property type="match status" value="2"/>
</dbReference>
<dbReference type="PANTHER" id="PTHR23527">
    <property type="entry name" value="BLL3282 PROTEIN"/>
    <property type="match status" value="1"/>
</dbReference>
<dbReference type="PANTHER" id="PTHR23527:SF1">
    <property type="entry name" value="BLL3282 PROTEIN"/>
    <property type="match status" value="1"/>
</dbReference>
<feature type="transmembrane region" description="Helical" evidence="5">
    <location>
        <begin position="252"/>
        <end position="275"/>
    </location>
</feature>
<evidence type="ECO:0000313" key="7">
    <source>
        <dbReference type="EMBL" id="MFC5063974.1"/>
    </source>
</evidence>
<dbReference type="Pfam" id="PF07690">
    <property type="entry name" value="MFS_1"/>
    <property type="match status" value="1"/>
</dbReference>
<feature type="transmembrane region" description="Helical" evidence="5">
    <location>
        <begin position="151"/>
        <end position="168"/>
    </location>
</feature>